<proteinExistence type="predicted"/>
<dbReference type="InterPro" id="IPR005471">
    <property type="entry name" value="Tscrpt_reg_IclR_N"/>
</dbReference>
<dbReference type="SUPFAM" id="SSF55781">
    <property type="entry name" value="GAF domain-like"/>
    <property type="match status" value="1"/>
</dbReference>
<sequence length="269" mass="28960">MIGDGTVKSVQRAAAIIRLLASEATTGWRLSDLARASGLGKATTHRLLNALADAGIAYQDSETRRYFLGYEIIRLGRLATRYDIAELARPAMLRLARETGDTIFISVREGLDALCLERQVGDFPIKTLTLDAGDRRPLGVGAGSLALLAFLPLEEVAEIVASNTPRLARYPGFGPRELDKLVAETRQQGYSFNDGRIVSAMCAVGVPVVDARGRVVAAISVAAIRERMQDERLAWIVGLLKGEAERLTRRLGEMSNAGAATETPGIAKA</sequence>
<organism evidence="6 7">
    <name type="scientific">Tepidamorphus gemmatus</name>
    <dbReference type="NCBI Taxonomy" id="747076"/>
    <lineage>
        <taxon>Bacteria</taxon>
        <taxon>Pseudomonadati</taxon>
        <taxon>Pseudomonadota</taxon>
        <taxon>Alphaproteobacteria</taxon>
        <taxon>Hyphomicrobiales</taxon>
        <taxon>Tepidamorphaceae</taxon>
        <taxon>Tepidamorphus</taxon>
    </lineage>
</organism>
<protein>
    <submittedName>
        <fullName evidence="6">IclR family transcriptional regulator</fullName>
    </submittedName>
</protein>
<name>A0A4R3MDA0_9HYPH</name>
<evidence type="ECO:0000259" key="4">
    <source>
        <dbReference type="PROSITE" id="PS51077"/>
    </source>
</evidence>
<dbReference type="Gene3D" id="3.30.450.40">
    <property type="match status" value="1"/>
</dbReference>
<dbReference type="InterPro" id="IPR036390">
    <property type="entry name" value="WH_DNA-bd_sf"/>
</dbReference>
<keyword evidence="7" id="KW-1185">Reference proteome</keyword>
<dbReference type="GO" id="GO:0003677">
    <property type="term" value="F:DNA binding"/>
    <property type="evidence" value="ECO:0007669"/>
    <property type="project" value="UniProtKB-KW"/>
</dbReference>
<comment type="caution">
    <text evidence="6">The sequence shown here is derived from an EMBL/GenBank/DDBJ whole genome shotgun (WGS) entry which is preliminary data.</text>
</comment>
<dbReference type="PROSITE" id="PS51077">
    <property type="entry name" value="HTH_ICLR"/>
    <property type="match status" value="1"/>
</dbReference>
<dbReference type="GO" id="GO:0045892">
    <property type="term" value="P:negative regulation of DNA-templated transcription"/>
    <property type="evidence" value="ECO:0007669"/>
    <property type="project" value="TreeGrafter"/>
</dbReference>
<keyword evidence="2" id="KW-0238">DNA-binding</keyword>
<gene>
    <name evidence="6" type="ORF">EDC22_104294</name>
</gene>
<dbReference type="PANTHER" id="PTHR30136:SF35">
    <property type="entry name" value="HTH-TYPE TRANSCRIPTIONAL REGULATOR RV1719"/>
    <property type="match status" value="1"/>
</dbReference>
<feature type="domain" description="HTH iclR-type" evidence="4">
    <location>
        <begin position="7"/>
        <end position="70"/>
    </location>
</feature>
<keyword evidence="1" id="KW-0805">Transcription regulation</keyword>
<dbReference type="InterPro" id="IPR014757">
    <property type="entry name" value="Tscrpt_reg_IclR_C"/>
</dbReference>
<dbReference type="SUPFAM" id="SSF46785">
    <property type="entry name" value="Winged helix' DNA-binding domain"/>
    <property type="match status" value="1"/>
</dbReference>
<dbReference type="InterPro" id="IPR050707">
    <property type="entry name" value="HTH_MetabolicPath_Reg"/>
</dbReference>
<evidence type="ECO:0000259" key="5">
    <source>
        <dbReference type="PROSITE" id="PS51078"/>
    </source>
</evidence>
<evidence type="ECO:0000313" key="6">
    <source>
        <dbReference type="EMBL" id="TCT11531.1"/>
    </source>
</evidence>
<dbReference type="AlphaFoldDB" id="A0A4R3MDA0"/>
<reference evidence="6 7" key="1">
    <citation type="submission" date="2019-03" db="EMBL/GenBank/DDBJ databases">
        <title>Genomic Encyclopedia of Type Strains, Phase IV (KMG-IV): sequencing the most valuable type-strain genomes for metagenomic binning, comparative biology and taxonomic classification.</title>
        <authorList>
            <person name="Goeker M."/>
        </authorList>
    </citation>
    <scope>NUCLEOTIDE SEQUENCE [LARGE SCALE GENOMIC DNA]</scope>
    <source>
        <strain evidence="6 7">DSM 19345</strain>
    </source>
</reference>
<dbReference type="GO" id="GO:0003700">
    <property type="term" value="F:DNA-binding transcription factor activity"/>
    <property type="evidence" value="ECO:0007669"/>
    <property type="project" value="TreeGrafter"/>
</dbReference>
<dbReference type="FunFam" id="1.10.10.10:FF:000056">
    <property type="entry name" value="IclR family transcriptional regulator"/>
    <property type="match status" value="1"/>
</dbReference>
<dbReference type="OrthoDB" id="9807558at2"/>
<dbReference type="SMART" id="SM00346">
    <property type="entry name" value="HTH_ICLR"/>
    <property type="match status" value="1"/>
</dbReference>
<dbReference type="EMBL" id="SMAK01000004">
    <property type="protein sequence ID" value="TCT11531.1"/>
    <property type="molecule type" value="Genomic_DNA"/>
</dbReference>
<evidence type="ECO:0000256" key="2">
    <source>
        <dbReference type="ARBA" id="ARBA00023125"/>
    </source>
</evidence>
<dbReference type="PANTHER" id="PTHR30136">
    <property type="entry name" value="HELIX-TURN-HELIX TRANSCRIPTIONAL REGULATOR, ICLR FAMILY"/>
    <property type="match status" value="1"/>
</dbReference>
<evidence type="ECO:0000256" key="3">
    <source>
        <dbReference type="ARBA" id="ARBA00023163"/>
    </source>
</evidence>
<evidence type="ECO:0000313" key="7">
    <source>
        <dbReference type="Proteomes" id="UP000295678"/>
    </source>
</evidence>
<keyword evidence="3" id="KW-0804">Transcription</keyword>
<feature type="domain" description="IclR-ED" evidence="5">
    <location>
        <begin position="71"/>
        <end position="253"/>
    </location>
</feature>
<dbReference type="InterPro" id="IPR036388">
    <property type="entry name" value="WH-like_DNA-bd_sf"/>
</dbReference>
<dbReference type="PROSITE" id="PS51078">
    <property type="entry name" value="ICLR_ED"/>
    <property type="match status" value="1"/>
</dbReference>
<dbReference type="Pfam" id="PF01614">
    <property type="entry name" value="IclR_C"/>
    <property type="match status" value="1"/>
</dbReference>
<dbReference type="InterPro" id="IPR029016">
    <property type="entry name" value="GAF-like_dom_sf"/>
</dbReference>
<accession>A0A4R3MDA0</accession>
<dbReference type="Gene3D" id="1.10.10.10">
    <property type="entry name" value="Winged helix-like DNA-binding domain superfamily/Winged helix DNA-binding domain"/>
    <property type="match status" value="1"/>
</dbReference>
<dbReference type="Pfam" id="PF09339">
    <property type="entry name" value="HTH_IclR"/>
    <property type="match status" value="1"/>
</dbReference>
<dbReference type="RefSeq" id="WP_132806275.1">
    <property type="nucleotide sequence ID" value="NZ_SMAK01000004.1"/>
</dbReference>
<evidence type="ECO:0000256" key="1">
    <source>
        <dbReference type="ARBA" id="ARBA00023015"/>
    </source>
</evidence>
<dbReference type="Proteomes" id="UP000295678">
    <property type="component" value="Unassembled WGS sequence"/>
</dbReference>